<dbReference type="Pfam" id="PF13145">
    <property type="entry name" value="Rotamase_2"/>
    <property type="match status" value="1"/>
</dbReference>
<dbReference type="RefSeq" id="WP_100113277.1">
    <property type="nucleotide sequence ID" value="NZ_MDVB01000048.1"/>
</dbReference>
<dbReference type="Proteomes" id="UP000231293">
    <property type="component" value="Unassembled WGS sequence"/>
</dbReference>
<evidence type="ECO:0000256" key="6">
    <source>
        <dbReference type="ARBA" id="ARBA00023186"/>
    </source>
</evidence>
<dbReference type="InterPro" id="IPR000297">
    <property type="entry name" value="PPIase_PpiC"/>
</dbReference>
<keyword evidence="6" id="KW-0143">Chaperone</keyword>
<dbReference type="Pfam" id="PF13624">
    <property type="entry name" value="SurA_N_3"/>
    <property type="match status" value="1"/>
</dbReference>
<dbReference type="GO" id="GO:0005886">
    <property type="term" value="C:plasma membrane"/>
    <property type="evidence" value="ECO:0007669"/>
    <property type="project" value="UniProtKB-SubCell"/>
</dbReference>
<reference evidence="10 11" key="1">
    <citation type="journal article" date="2017" name="MBio">
        <title>Type VI secretion-mediated competition in the bee gut microbiome.</title>
        <authorList>
            <person name="Steele M.I."/>
            <person name="Kwong W.K."/>
            <person name="Powell J.E."/>
            <person name="Whiteley M."/>
            <person name="Moran N.A."/>
        </authorList>
    </citation>
    <scope>NUCLEOTIDE SEQUENCE [LARGE SCALE GENOMIC DNA]</scope>
    <source>
        <strain evidence="10 11">App2-2</strain>
    </source>
</reference>
<sequence length="511" mass="56271">MFHIVEKYRTPAQIILGVICLSFVFAGGYSLAVPGTDYISKIGDIKIKVNDVNDFQRRLQNASGNSVSKQLAYDSLVDQAYIQQGAHDMGISVSIEQIKQVIASDPSFQENGKFVEAKYRAFLQQAGMSEEALVNGLRQQYAMQTMLNLMKAGNLVSDTQATQMVNLLQAARQLQTITFPAADFASKVAIDDSKLKAYYEANKKQYYLPQAVKYEFVQLSAAELGAKENVSEAELKEAYDQIPTSASAPKPALEDVKAQLTQEIQARKGVAQVAKMKESVSDLAFNNPKTLQPITDKLGLQIHKVDQGWITRDMASAGGMPKALQDVLFGNDVLVKRYNSEPVDIGNGTYWVVRALDVRKEHQAPFAEVKSQVQQDYVAVESKKLATAAAKQALDAVNKGTNSNLSWSPSADLTPQQAVALMSKDDFQSWIKAKPANGKPAYIMLKDQQNPVLVKINAIMPPQDMGNVLPQAKQVISQSLAQNLATSNLEWLKSRYKIKQGVQKLETGDEQ</sequence>
<dbReference type="EMBL" id="MDVB01000048">
    <property type="protein sequence ID" value="PIT16856.1"/>
    <property type="molecule type" value="Genomic_DNA"/>
</dbReference>
<dbReference type="InterPro" id="IPR052029">
    <property type="entry name" value="PpiD_chaperone"/>
</dbReference>
<evidence type="ECO:0000256" key="5">
    <source>
        <dbReference type="ARBA" id="ARBA00023136"/>
    </source>
</evidence>
<organism evidence="10 11">
    <name type="scientific">Snodgrassella alvi</name>
    <dbReference type="NCBI Taxonomy" id="1196083"/>
    <lineage>
        <taxon>Bacteria</taxon>
        <taxon>Pseudomonadati</taxon>
        <taxon>Pseudomonadota</taxon>
        <taxon>Betaproteobacteria</taxon>
        <taxon>Neisseriales</taxon>
        <taxon>Neisseriaceae</taxon>
        <taxon>Snodgrassella</taxon>
    </lineage>
</organism>
<name>A0A2N9WV71_9NEIS</name>
<comment type="subcellular location">
    <subcellularLocation>
        <location evidence="1">Cell membrane</location>
        <topology evidence="1">Single-pass type II membrane protein</topology>
    </subcellularLocation>
</comment>
<keyword evidence="2" id="KW-1003">Cell membrane</keyword>
<gene>
    <name evidence="10" type="ORF">BGI32_03315</name>
</gene>
<comment type="similarity">
    <text evidence="7">Belongs to the PpiD chaperone family.</text>
</comment>
<evidence type="ECO:0000256" key="8">
    <source>
        <dbReference type="SAM" id="Phobius"/>
    </source>
</evidence>
<dbReference type="SUPFAM" id="SSF109998">
    <property type="entry name" value="Triger factor/SurA peptide-binding domain-like"/>
    <property type="match status" value="1"/>
</dbReference>
<evidence type="ECO:0000313" key="11">
    <source>
        <dbReference type="Proteomes" id="UP000231293"/>
    </source>
</evidence>
<dbReference type="AlphaFoldDB" id="A0A2N9WV71"/>
<dbReference type="GO" id="GO:0003755">
    <property type="term" value="F:peptidyl-prolyl cis-trans isomerase activity"/>
    <property type="evidence" value="ECO:0007669"/>
    <property type="project" value="InterPro"/>
</dbReference>
<keyword evidence="5 8" id="KW-0472">Membrane</keyword>
<evidence type="ECO:0000256" key="4">
    <source>
        <dbReference type="ARBA" id="ARBA00022989"/>
    </source>
</evidence>
<evidence type="ECO:0000256" key="7">
    <source>
        <dbReference type="ARBA" id="ARBA00038408"/>
    </source>
</evidence>
<evidence type="ECO:0000256" key="3">
    <source>
        <dbReference type="ARBA" id="ARBA00022692"/>
    </source>
</evidence>
<dbReference type="PANTHER" id="PTHR47529:SF1">
    <property type="entry name" value="PERIPLASMIC CHAPERONE PPID"/>
    <property type="match status" value="1"/>
</dbReference>
<dbReference type="Gene3D" id="1.10.4030.10">
    <property type="entry name" value="Porin chaperone SurA, peptide-binding domain"/>
    <property type="match status" value="1"/>
</dbReference>
<evidence type="ECO:0000256" key="1">
    <source>
        <dbReference type="ARBA" id="ARBA00004401"/>
    </source>
</evidence>
<dbReference type="InterPro" id="IPR027304">
    <property type="entry name" value="Trigger_fact/SurA_dom_sf"/>
</dbReference>
<accession>A0A2N9WV71</accession>
<feature type="transmembrane region" description="Helical" evidence="8">
    <location>
        <begin position="12"/>
        <end position="32"/>
    </location>
</feature>
<evidence type="ECO:0000313" key="10">
    <source>
        <dbReference type="EMBL" id="PIT16856.1"/>
    </source>
</evidence>
<feature type="domain" description="PpiC" evidence="9">
    <location>
        <begin position="190"/>
        <end position="370"/>
    </location>
</feature>
<keyword evidence="3 8" id="KW-0812">Transmembrane</keyword>
<evidence type="ECO:0000256" key="2">
    <source>
        <dbReference type="ARBA" id="ARBA00022475"/>
    </source>
</evidence>
<protein>
    <recommendedName>
        <fullName evidence="9">PpiC domain-containing protein</fullName>
    </recommendedName>
</protein>
<evidence type="ECO:0000259" key="9">
    <source>
        <dbReference type="Pfam" id="PF13145"/>
    </source>
</evidence>
<dbReference type="PANTHER" id="PTHR47529">
    <property type="entry name" value="PEPTIDYL-PROLYL CIS-TRANS ISOMERASE D"/>
    <property type="match status" value="1"/>
</dbReference>
<keyword evidence="4 8" id="KW-1133">Transmembrane helix</keyword>
<proteinExistence type="inferred from homology"/>
<comment type="caution">
    <text evidence="10">The sequence shown here is derived from an EMBL/GenBank/DDBJ whole genome shotgun (WGS) entry which is preliminary data.</text>
</comment>